<dbReference type="Proteomes" id="UP000029738">
    <property type="component" value="Unassembled WGS sequence"/>
</dbReference>
<name>A0A8S9THU6_9CYAN</name>
<dbReference type="AlphaFoldDB" id="A0A8S9THU6"/>
<proteinExistence type="predicted"/>
<reference evidence="1" key="2">
    <citation type="submission" date="2019-11" db="EMBL/GenBank/DDBJ databases">
        <title>Improved Assembly of Tolypothrix boutellei genome.</title>
        <authorList>
            <person name="Sarangi A.N."/>
            <person name="Mukherjee M."/>
            <person name="Ghosh S."/>
            <person name="Singh D."/>
            <person name="Das A."/>
            <person name="Kant S."/>
            <person name="Prusty A."/>
            <person name="Tripathy S."/>
        </authorList>
    </citation>
    <scope>NUCLEOTIDE SEQUENCE</scope>
    <source>
        <strain evidence="1">VB521301</strain>
    </source>
</reference>
<organism evidence="1 2">
    <name type="scientific">Tolypothrix bouteillei VB521301</name>
    <dbReference type="NCBI Taxonomy" id="1479485"/>
    <lineage>
        <taxon>Bacteria</taxon>
        <taxon>Bacillati</taxon>
        <taxon>Cyanobacteriota</taxon>
        <taxon>Cyanophyceae</taxon>
        <taxon>Nostocales</taxon>
        <taxon>Tolypothrichaceae</taxon>
        <taxon>Tolypothrix</taxon>
    </lineage>
</organism>
<keyword evidence="2" id="KW-1185">Reference proteome</keyword>
<gene>
    <name evidence="1" type="ORF">DA73_0400037865</name>
</gene>
<evidence type="ECO:0000313" key="1">
    <source>
        <dbReference type="EMBL" id="KAF3890583.1"/>
    </source>
</evidence>
<dbReference type="EMBL" id="JHEG04000001">
    <property type="protein sequence ID" value="KAF3890583.1"/>
    <property type="molecule type" value="Genomic_DNA"/>
</dbReference>
<evidence type="ECO:0000313" key="2">
    <source>
        <dbReference type="Proteomes" id="UP000029738"/>
    </source>
</evidence>
<protein>
    <submittedName>
        <fullName evidence="1">Uncharacterized protein</fullName>
    </submittedName>
</protein>
<comment type="caution">
    <text evidence="1">The sequence shown here is derived from an EMBL/GenBank/DDBJ whole genome shotgun (WGS) entry which is preliminary data.</text>
</comment>
<reference evidence="1" key="1">
    <citation type="journal article" date="2015" name="Genome Announc.">
        <title>Draft Genome Sequence of Tolypothrix boutellei Strain VB521301.</title>
        <authorList>
            <person name="Chandrababunaidu M.M."/>
            <person name="Singh D."/>
            <person name="Sen D."/>
            <person name="Bhan S."/>
            <person name="Das S."/>
            <person name="Gupta A."/>
            <person name="Adhikary S.P."/>
            <person name="Tripathy S."/>
        </authorList>
    </citation>
    <scope>NUCLEOTIDE SEQUENCE</scope>
    <source>
        <strain evidence="1">VB521301</strain>
    </source>
</reference>
<accession>A0A8S9THU6</accession>
<sequence>MNKTSTSIVLNNKNNKMAIAEVNLVLLRSPSVVSRQRSVSGNQRSLYLLPHPLPKIHLYAYELMPRGGNNWANEIYKLKIKRTSCPVMCVLA</sequence>